<evidence type="ECO:0000256" key="1">
    <source>
        <dbReference type="SAM" id="MobiDB-lite"/>
    </source>
</evidence>
<dbReference type="EMBL" id="CADCXV010000706">
    <property type="protein sequence ID" value="CAB0033339.1"/>
    <property type="molecule type" value="Genomic_DNA"/>
</dbReference>
<reference evidence="2 3" key="1">
    <citation type="submission" date="2020-02" db="EMBL/GenBank/DDBJ databases">
        <authorList>
            <person name="Ferguson B K."/>
        </authorList>
    </citation>
    <scope>NUCLEOTIDE SEQUENCE [LARGE SCALE GENOMIC DNA]</scope>
</reference>
<feature type="region of interest" description="Disordered" evidence="1">
    <location>
        <begin position="132"/>
        <end position="156"/>
    </location>
</feature>
<feature type="region of interest" description="Disordered" evidence="1">
    <location>
        <begin position="325"/>
        <end position="358"/>
    </location>
</feature>
<protein>
    <submittedName>
        <fullName evidence="2">Uncharacterized protein</fullName>
    </submittedName>
</protein>
<evidence type="ECO:0000313" key="3">
    <source>
        <dbReference type="Proteomes" id="UP000479190"/>
    </source>
</evidence>
<gene>
    <name evidence="2" type="ORF">TBRA_LOCUS5256</name>
</gene>
<accession>A0A6H5I818</accession>
<proteinExistence type="predicted"/>
<evidence type="ECO:0000313" key="2">
    <source>
        <dbReference type="EMBL" id="CAB0033339.1"/>
    </source>
</evidence>
<keyword evidence="3" id="KW-1185">Reference proteome</keyword>
<organism evidence="2 3">
    <name type="scientific">Trichogramma brassicae</name>
    <dbReference type="NCBI Taxonomy" id="86971"/>
    <lineage>
        <taxon>Eukaryota</taxon>
        <taxon>Metazoa</taxon>
        <taxon>Ecdysozoa</taxon>
        <taxon>Arthropoda</taxon>
        <taxon>Hexapoda</taxon>
        <taxon>Insecta</taxon>
        <taxon>Pterygota</taxon>
        <taxon>Neoptera</taxon>
        <taxon>Endopterygota</taxon>
        <taxon>Hymenoptera</taxon>
        <taxon>Apocrita</taxon>
        <taxon>Proctotrupomorpha</taxon>
        <taxon>Chalcidoidea</taxon>
        <taxon>Trichogrammatidae</taxon>
        <taxon>Trichogramma</taxon>
    </lineage>
</organism>
<name>A0A6H5I818_9HYME</name>
<dbReference type="AlphaFoldDB" id="A0A6H5I818"/>
<feature type="compositionally biased region" description="Basic and acidic residues" evidence="1">
    <location>
        <begin position="343"/>
        <end position="358"/>
    </location>
</feature>
<dbReference type="Proteomes" id="UP000479190">
    <property type="component" value="Unassembled WGS sequence"/>
</dbReference>
<sequence>MDERRRSSEGRRIAMTTVMYVRDLGELEAQCSASSFIATQSHKCQRKKRLKFEKKWRGRVNAQQMLDELVSAYSSGHGGRSARSLGSSYEASLKLHKTGSAPIAERRGTSNDDEARASDRVADVAVRALLVKHPGARDDRPSDASDGGSRLAPREASKHLTHVLPSDKFARHRFVERREHPSHESISSILHIYVTARVLASCTGTSTSSDDTQVASRAKAPTASVRKRANLGSPEAAEAAGSRLRRFVLHEYKPRSEAKIESTFESASRKSDIVPGRHRAGIIYALLRAAPVVGCRRNESYIFRIFLDSSTRFLFVSRMNSHTKTCAHAHPRGSPTARTADAWTREREREAETEREREEARSSLAMELSVYIVSRRSLHVLYYTLIIIRACVLYTDAANAAAAAAAGLSYNVIVTATTRRLLFLIRCATRPVYT</sequence>